<keyword evidence="2" id="KW-0812">Transmembrane</keyword>
<accession>A0A3E2GUP2</accession>
<reference evidence="3 4" key="1">
    <citation type="submission" date="2018-05" db="EMBL/GenBank/DDBJ databases">
        <title>Draft genome sequence of Scytalidium lignicola DSM 105466, a ubiquitous saprotrophic fungus.</title>
        <authorList>
            <person name="Buettner E."/>
            <person name="Gebauer A.M."/>
            <person name="Hofrichter M."/>
            <person name="Liers C."/>
            <person name="Kellner H."/>
        </authorList>
    </citation>
    <scope>NUCLEOTIDE SEQUENCE [LARGE SCALE GENOMIC DNA]</scope>
    <source>
        <strain evidence="3 4">DSM 105466</strain>
    </source>
</reference>
<dbReference type="AlphaFoldDB" id="A0A3E2GUP2"/>
<evidence type="ECO:0000313" key="4">
    <source>
        <dbReference type="Proteomes" id="UP000258309"/>
    </source>
</evidence>
<name>A0A3E2GUP2_SCYLI</name>
<evidence type="ECO:0000256" key="1">
    <source>
        <dbReference type="SAM" id="MobiDB-lite"/>
    </source>
</evidence>
<dbReference type="Proteomes" id="UP000258309">
    <property type="component" value="Unassembled WGS sequence"/>
</dbReference>
<feature type="non-terminal residue" evidence="3">
    <location>
        <position position="1"/>
    </location>
</feature>
<sequence>MKTLDGVVPGTTDGEGLTAPTTYGDEKTTRAEISVNVQQAQSMNRWDPNLPLDNEEIITASPQIVEDKAVIGIEKLPLEDSPYESVRAAVRNTDGEEVANTVRAWIFGMLFVTIASGINMFLSMRSPATVIS</sequence>
<protein>
    <submittedName>
        <fullName evidence="3">Uncharacterized protein</fullName>
    </submittedName>
</protein>
<keyword evidence="2" id="KW-1133">Transmembrane helix</keyword>
<feature type="transmembrane region" description="Helical" evidence="2">
    <location>
        <begin position="104"/>
        <end position="122"/>
    </location>
</feature>
<dbReference type="OrthoDB" id="9986677at2759"/>
<evidence type="ECO:0000313" key="3">
    <source>
        <dbReference type="EMBL" id="RFU24905.1"/>
    </source>
</evidence>
<organism evidence="3 4">
    <name type="scientific">Scytalidium lignicola</name>
    <name type="common">Hyphomycete</name>
    <dbReference type="NCBI Taxonomy" id="5539"/>
    <lineage>
        <taxon>Eukaryota</taxon>
        <taxon>Fungi</taxon>
        <taxon>Dikarya</taxon>
        <taxon>Ascomycota</taxon>
        <taxon>Pezizomycotina</taxon>
        <taxon>Leotiomycetes</taxon>
        <taxon>Leotiomycetes incertae sedis</taxon>
        <taxon>Scytalidium</taxon>
    </lineage>
</organism>
<keyword evidence="4" id="KW-1185">Reference proteome</keyword>
<feature type="region of interest" description="Disordered" evidence="1">
    <location>
        <begin position="1"/>
        <end position="21"/>
    </location>
</feature>
<comment type="caution">
    <text evidence="3">The sequence shown here is derived from an EMBL/GenBank/DDBJ whole genome shotgun (WGS) entry which is preliminary data.</text>
</comment>
<proteinExistence type="predicted"/>
<evidence type="ECO:0000256" key="2">
    <source>
        <dbReference type="SAM" id="Phobius"/>
    </source>
</evidence>
<keyword evidence="2" id="KW-0472">Membrane</keyword>
<feature type="non-terminal residue" evidence="3">
    <location>
        <position position="132"/>
    </location>
</feature>
<dbReference type="EMBL" id="NCSJ02000389">
    <property type="protein sequence ID" value="RFU24905.1"/>
    <property type="molecule type" value="Genomic_DNA"/>
</dbReference>
<gene>
    <name evidence="3" type="ORF">B7463_g11435</name>
</gene>